<dbReference type="EMBL" id="CAJZBQ010000057">
    <property type="protein sequence ID" value="CAG9333788.1"/>
    <property type="molecule type" value="Genomic_DNA"/>
</dbReference>
<feature type="transmembrane region" description="Helical" evidence="1">
    <location>
        <begin position="45"/>
        <end position="66"/>
    </location>
</feature>
<comment type="caution">
    <text evidence="2">The sequence shown here is derived from an EMBL/GenBank/DDBJ whole genome shotgun (WGS) entry which is preliminary data.</text>
</comment>
<reference evidence="2" key="1">
    <citation type="submission" date="2021-09" db="EMBL/GenBank/DDBJ databases">
        <authorList>
            <consortium name="AG Swart"/>
            <person name="Singh M."/>
            <person name="Singh A."/>
            <person name="Seah K."/>
            <person name="Emmerich C."/>
        </authorList>
    </citation>
    <scope>NUCLEOTIDE SEQUENCE</scope>
    <source>
        <strain evidence="2">ATCC30299</strain>
    </source>
</reference>
<evidence type="ECO:0008006" key="4">
    <source>
        <dbReference type="Google" id="ProtNLM"/>
    </source>
</evidence>
<proteinExistence type="predicted"/>
<keyword evidence="1" id="KW-0472">Membrane</keyword>
<keyword evidence="1" id="KW-1133">Transmembrane helix</keyword>
<feature type="transmembrane region" description="Helical" evidence="1">
    <location>
        <begin position="12"/>
        <end position="33"/>
    </location>
</feature>
<sequence length="176" mass="20411">MGLWRKITTRRMASIIFYLNLLDFATDYCYLWSKPFLNNIIHNIAIASAFAATGGIFIFMIFGFIFDTTLKVRIFRSQVYVQEQVIKDFKETMTLCIHFIFKTALEIPISKNKALYRVSMLLHVTLESFPELVIQCINNSRMNLWNEPLSIISVTVSSLMIILALLVTIKTDKHFL</sequence>
<keyword evidence="3" id="KW-1185">Reference proteome</keyword>
<accession>A0AAU9K9C3</accession>
<evidence type="ECO:0000256" key="1">
    <source>
        <dbReference type="SAM" id="Phobius"/>
    </source>
</evidence>
<feature type="transmembrane region" description="Helical" evidence="1">
    <location>
        <begin position="149"/>
        <end position="169"/>
    </location>
</feature>
<protein>
    <recommendedName>
        <fullName evidence="4">Gustatory receptor</fullName>
    </recommendedName>
</protein>
<name>A0AAU9K9C3_9CILI</name>
<evidence type="ECO:0000313" key="2">
    <source>
        <dbReference type="EMBL" id="CAG9333788.1"/>
    </source>
</evidence>
<gene>
    <name evidence="2" type="ORF">BSTOLATCC_MIC59604</name>
</gene>
<dbReference type="Proteomes" id="UP001162131">
    <property type="component" value="Unassembled WGS sequence"/>
</dbReference>
<evidence type="ECO:0000313" key="3">
    <source>
        <dbReference type="Proteomes" id="UP001162131"/>
    </source>
</evidence>
<organism evidence="2 3">
    <name type="scientific">Blepharisma stoltei</name>
    <dbReference type="NCBI Taxonomy" id="1481888"/>
    <lineage>
        <taxon>Eukaryota</taxon>
        <taxon>Sar</taxon>
        <taxon>Alveolata</taxon>
        <taxon>Ciliophora</taxon>
        <taxon>Postciliodesmatophora</taxon>
        <taxon>Heterotrichea</taxon>
        <taxon>Heterotrichida</taxon>
        <taxon>Blepharismidae</taxon>
        <taxon>Blepharisma</taxon>
    </lineage>
</organism>
<dbReference type="AlphaFoldDB" id="A0AAU9K9C3"/>
<keyword evidence="1" id="KW-0812">Transmembrane</keyword>